<protein>
    <submittedName>
        <fullName evidence="1">Uncharacterized protein</fullName>
    </submittedName>
</protein>
<gene>
    <name evidence="1" type="ORF">L2E82_24415</name>
</gene>
<keyword evidence="2" id="KW-1185">Reference proteome</keyword>
<dbReference type="Proteomes" id="UP001055811">
    <property type="component" value="Linkage Group LG04"/>
</dbReference>
<comment type="caution">
    <text evidence="1">The sequence shown here is derived from an EMBL/GenBank/DDBJ whole genome shotgun (WGS) entry which is preliminary data.</text>
</comment>
<dbReference type="EMBL" id="CM042012">
    <property type="protein sequence ID" value="KAI3752395.1"/>
    <property type="molecule type" value="Genomic_DNA"/>
</dbReference>
<accession>A0ACB9E138</accession>
<evidence type="ECO:0000313" key="2">
    <source>
        <dbReference type="Proteomes" id="UP001055811"/>
    </source>
</evidence>
<proteinExistence type="predicted"/>
<sequence length="461" mass="53130">MAGRGEQNPQAEQLPSHALLQFPTTINNARRQRYMGELARIHKKDIHVPPCLDWEYAATIGLQHRMAQFTTKIHGATGFTCHAWDRLFHFQEPIFRELTLEFLSTVQFEQYRELSDRTALSFRLGGVSRECSVMELGLRLGLYTREEIALPIFSTFFEACLRIPPAEFRVADVWGTLANEVYDSHTAVESMLRSPVHRVLHRLIASTVNHRKGSDKVPVDDVFYLWCLVSEGVCLNLPYTLAVFLTRKAKGAKKKSPISGGHLISRLAASYDVFSSPLARGLTVSDPRLMTRSYLYQMRVIDQDDHIREEDPVEQEEDMDAQPEPQPEPEPQPQPIPQPAPGAHRRRRQRSPIQQDIPDQEIDLRYLSQQMSRMDLSRERDMRRIEHDMQRLDRDILRRQVHDQWVSRSMQEFYASQGFQPSIPYPTYVPPVPTWFEPPDFLHDYGDGGGTSGSVFDDTDD</sequence>
<name>A0ACB9E138_CICIN</name>
<reference evidence="1 2" key="2">
    <citation type="journal article" date="2022" name="Mol. Ecol. Resour.">
        <title>The genomes of chicory, endive, great burdock and yacon provide insights into Asteraceae paleo-polyploidization history and plant inulin production.</title>
        <authorList>
            <person name="Fan W."/>
            <person name="Wang S."/>
            <person name="Wang H."/>
            <person name="Wang A."/>
            <person name="Jiang F."/>
            <person name="Liu H."/>
            <person name="Zhao H."/>
            <person name="Xu D."/>
            <person name="Zhang Y."/>
        </authorList>
    </citation>
    <scope>NUCLEOTIDE SEQUENCE [LARGE SCALE GENOMIC DNA]</scope>
    <source>
        <strain evidence="2">cv. Punajuju</strain>
        <tissue evidence="1">Leaves</tissue>
    </source>
</reference>
<reference evidence="2" key="1">
    <citation type="journal article" date="2022" name="Mol. Ecol. Resour.">
        <title>The genomes of chicory, endive, great burdock and yacon provide insights into Asteraceae palaeo-polyploidization history and plant inulin production.</title>
        <authorList>
            <person name="Fan W."/>
            <person name="Wang S."/>
            <person name="Wang H."/>
            <person name="Wang A."/>
            <person name="Jiang F."/>
            <person name="Liu H."/>
            <person name="Zhao H."/>
            <person name="Xu D."/>
            <person name="Zhang Y."/>
        </authorList>
    </citation>
    <scope>NUCLEOTIDE SEQUENCE [LARGE SCALE GENOMIC DNA]</scope>
    <source>
        <strain evidence="2">cv. Punajuju</strain>
    </source>
</reference>
<evidence type="ECO:0000313" key="1">
    <source>
        <dbReference type="EMBL" id="KAI3752395.1"/>
    </source>
</evidence>
<organism evidence="1 2">
    <name type="scientific">Cichorium intybus</name>
    <name type="common">Chicory</name>
    <dbReference type="NCBI Taxonomy" id="13427"/>
    <lineage>
        <taxon>Eukaryota</taxon>
        <taxon>Viridiplantae</taxon>
        <taxon>Streptophyta</taxon>
        <taxon>Embryophyta</taxon>
        <taxon>Tracheophyta</taxon>
        <taxon>Spermatophyta</taxon>
        <taxon>Magnoliopsida</taxon>
        <taxon>eudicotyledons</taxon>
        <taxon>Gunneridae</taxon>
        <taxon>Pentapetalae</taxon>
        <taxon>asterids</taxon>
        <taxon>campanulids</taxon>
        <taxon>Asterales</taxon>
        <taxon>Asteraceae</taxon>
        <taxon>Cichorioideae</taxon>
        <taxon>Cichorieae</taxon>
        <taxon>Cichoriinae</taxon>
        <taxon>Cichorium</taxon>
    </lineage>
</organism>